<dbReference type="Proteomes" id="UP000465778">
    <property type="component" value="Unassembled WGS sequence"/>
</dbReference>
<accession>A0A800MYI0</accession>
<evidence type="ECO:0000313" key="10">
    <source>
        <dbReference type="Proteomes" id="UP000465778"/>
    </source>
</evidence>
<keyword evidence="4" id="KW-1003">Cell membrane</keyword>
<comment type="similarity">
    <text evidence="2">Belongs to the ABC transporter superfamily.</text>
</comment>
<evidence type="ECO:0000256" key="2">
    <source>
        <dbReference type="ARBA" id="ARBA00005417"/>
    </source>
</evidence>
<reference evidence="9 10" key="1">
    <citation type="journal article" date="2020" name="G3 (Bethesda)">
        <title>Whole Genome Sequencing and Comparative Genomics of Two Nematicidal Bacillus Strains Reveals a Wide Range of Possible Virulence Factors.</title>
        <authorList>
            <person name="Susic N."/>
            <person name="Janezic S."/>
            <person name="Rupnik M."/>
            <person name="Geric Stare B."/>
        </authorList>
    </citation>
    <scope>NUCLEOTIDE SEQUENCE [LARGE SCALE GENOMIC DNA]</scope>
    <source>
        <strain evidence="9 10">I-1582</strain>
    </source>
</reference>
<dbReference type="PANTHER" id="PTHR43297">
    <property type="entry name" value="OLIGOPEPTIDE TRANSPORT ATP-BINDING PROTEIN APPD"/>
    <property type="match status" value="1"/>
</dbReference>
<evidence type="ECO:0000256" key="6">
    <source>
        <dbReference type="ARBA" id="ARBA00022840"/>
    </source>
</evidence>
<dbReference type="PROSITE" id="PS50893">
    <property type="entry name" value="ABC_TRANSPORTER_2"/>
    <property type="match status" value="2"/>
</dbReference>
<evidence type="ECO:0000256" key="1">
    <source>
        <dbReference type="ARBA" id="ARBA00004202"/>
    </source>
</evidence>
<name>A0A800MYI0_CYTFI</name>
<evidence type="ECO:0000313" key="9">
    <source>
        <dbReference type="EMBL" id="KAF0824625.1"/>
    </source>
</evidence>
<sequence>MEKLLELKNLHVSFSTYAGKVQAVRGVSLFLKKGETLAIVGESGSGKSVTSKTIMKLLPGNSAKIDDGEILFEGKNLVHYSEKEMQKVRGSEISMIFQDPMTALNPTMTIGNQIIESLMTHQKIDKKQSALKAIDLLKLVGIPNAEVRIKQYPHQFSGGMRQRVVIAIALACNPKVLIADEPTTALDVTIQAQILDLMKDIQRKMGTSIIIITHDLGVVANIADRVAVMYAGKIVETGTVEEVFYKPQHPYTWGLLGSMPNMETRDELVAIPGTPPDLLNPPKGDAFAERNEFALKVDYLREPPMFKLSDTHYAATWLLHGKAPKVEKPSVINKKLIAAAKSVQKAPDVKAAVQEPLVEIKNLKKYFHTGKNEVLKAVDNLSFTVYKGETLGLVGESGCGKSTAGRTLMRLYEATGGEVLFQNEKVHGKKSPKELLEFNRKVQMIFQDPYASLNPRKTVVDIIAEGIDIHGLAKNKEERRQKVYELLETVGLNKDHANRYPHEFSGGQRQRIGIARALAVEPEFIIADEPISALDVSIQAQVVNLLKKLQRERGLTYLFIAHDLSMVKHISDRVGVMYLGNLVELASSDDLYDEPLHPYTQALLSAVPVPDPDREKTRERIVLEGDLPSPSNPPSGCRFRTRCPHAAEICASTVPVWKEAKPNHWVACHLF</sequence>
<dbReference type="Gene3D" id="3.40.50.300">
    <property type="entry name" value="P-loop containing nucleotide triphosphate hydrolases"/>
    <property type="match status" value="2"/>
</dbReference>
<dbReference type="GO" id="GO:0005886">
    <property type="term" value="C:plasma membrane"/>
    <property type="evidence" value="ECO:0007669"/>
    <property type="project" value="UniProtKB-SubCell"/>
</dbReference>
<feature type="domain" description="ABC transporter" evidence="8">
    <location>
        <begin position="5"/>
        <end position="256"/>
    </location>
</feature>
<dbReference type="EMBL" id="VDEM01000012">
    <property type="protein sequence ID" value="KAF0824625.1"/>
    <property type="molecule type" value="Genomic_DNA"/>
</dbReference>
<dbReference type="CDD" id="cd03257">
    <property type="entry name" value="ABC_NikE_OppD_transporters"/>
    <property type="match status" value="2"/>
</dbReference>
<keyword evidence="7" id="KW-0472">Membrane</keyword>
<protein>
    <submittedName>
        <fullName evidence="9">ATP-binding protein OppF</fullName>
    </submittedName>
</protein>
<evidence type="ECO:0000259" key="8">
    <source>
        <dbReference type="PROSITE" id="PS50893"/>
    </source>
</evidence>
<evidence type="ECO:0000256" key="5">
    <source>
        <dbReference type="ARBA" id="ARBA00022741"/>
    </source>
</evidence>
<evidence type="ECO:0000256" key="7">
    <source>
        <dbReference type="ARBA" id="ARBA00023136"/>
    </source>
</evidence>
<dbReference type="PROSITE" id="PS00211">
    <property type="entry name" value="ABC_TRANSPORTER_1"/>
    <property type="match status" value="2"/>
</dbReference>
<dbReference type="RefSeq" id="WP_159344739.1">
    <property type="nucleotide sequence ID" value="NZ_JBALOT010000002.1"/>
</dbReference>
<dbReference type="GO" id="GO:0015833">
    <property type="term" value="P:peptide transport"/>
    <property type="evidence" value="ECO:0007669"/>
    <property type="project" value="InterPro"/>
</dbReference>
<dbReference type="FunFam" id="3.40.50.300:FF:000016">
    <property type="entry name" value="Oligopeptide ABC transporter ATP-binding component"/>
    <property type="match status" value="2"/>
</dbReference>
<dbReference type="Pfam" id="PF00005">
    <property type="entry name" value="ABC_tran"/>
    <property type="match status" value="2"/>
</dbReference>
<comment type="caution">
    <text evidence="9">The sequence shown here is derived from an EMBL/GenBank/DDBJ whole genome shotgun (WGS) entry which is preliminary data.</text>
</comment>
<dbReference type="OrthoDB" id="9802264at2"/>
<dbReference type="NCBIfam" id="NF007739">
    <property type="entry name" value="PRK10419.1"/>
    <property type="match status" value="2"/>
</dbReference>
<dbReference type="Pfam" id="PF08352">
    <property type="entry name" value="oligo_HPY"/>
    <property type="match status" value="2"/>
</dbReference>
<dbReference type="SMART" id="SM00382">
    <property type="entry name" value="AAA"/>
    <property type="match status" value="2"/>
</dbReference>
<dbReference type="SUPFAM" id="SSF52540">
    <property type="entry name" value="P-loop containing nucleoside triphosphate hydrolases"/>
    <property type="match status" value="2"/>
</dbReference>
<dbReference type="NCBIfam" id="NF008453">
    <property type="entry name" value="PRK11308.1"/>
    <property type="match status" value="2"/>
</dbReference>
<dbReference type="InterPro" id="IPR003439">
    <property type="entry name" value="ABC_transporter-like_ATP-bd"/>
</dbReference>
<comment type="subcellular location">
    <subcellularLocation>
        <location evidence="1">Cell membrane</location>
        <topology evidence="1">Peripheral membrane protein</topology>
    </subcellularLocation>
</comment>
<dbReference type="InterPro" id="IPR050388">
    <property type="entry name" value="ABC_Ni/Peptide_Import"/>
</dbReference>
<dbReference type="PANTHER" id="PTHR43297:SF2">
    <property type="entry name" value="DIPEPTIDE TRANSPORT ATP-BINDING PROTEIN DPPD"/>
    <property type="match status" value="1"/>
</dbReference>
<dbReference type="NCBIfam" id="TIGR01727">
    <property type="entry name" value="oligo_HPY"/>
    <property type="match status" value="2"/>
</dbReference>
<proteinExistence type="inferred from homology"/>
<dbReference type="AlphaFoldDB" id="A0A800MYI0"/>
<evidence type="ECO:0000256" key="4">
    <source>
        <dbReference type="ARBA" id="ARBA00022475"/>
    </source>
</evidence>
<evidence type="ECO:0000256" key="3">
    <source>
        <dbReference type="ARBA" id="ARBA00022448"/>
    </source>
</evidence>
<dbReference type="GO" id="GO:0016887">
    <property type="term" value="F:ATP hydrolysis activity"/>
    <property type="evidence" value="ECO:0007669"/>
    <property type="project" value="InterPro"/>
</dbReference>
<gene>
    <name evidence="9" type="ORF">KIS1582_1546</name>
</gene>
<dbReference type="InterPro" id="IPR013563">
    <property type="entry name" value="Oligopep_ABC_C"/>
</dbReference>
<keyword evidence="6 9" id="KW-0067">ATP-binding</keyword>
<keyword evidence="5" id="KW-0547">Nucleotide-binding</keyword>
<organism evidence="9 10">
    <name type="scientific">Cytobacillus firmus</name>
    <name type="common">Bacillus firmus</name>
    <dbReference type="NCBI Taxonomy" id="1399"/>
    <lineage>
        <taxon>Bacteria</taxon>
        <taxon>Bacillati</taxon>
        <taxon>Bacillota</taxon>
        <taxon>Bacilli</taxon>
        <taxon>Bacillales</taxon>
        <taxon>Bacillaceae</taxon>
        <taxon>Cytobacillus</taxon>
    </lineage>
</organism>
<dbReference type="InterPro" id="IPR017871">
    <property type="entry name" value="ABC_transporter-like_CS"/>
</dbReference>
<feature type="domain" description="ABC transporter" evidence="8">
    <location>
        <begin position="358"/>
        <end position="604"/>
    </location>
</feature>
<keyword evidence="3" id="KW-0813">Transport</keyword>
<dbReference type="InterPro" id="IPR003593">
    <property type="entry name" value="AAA+_ATPase"/>
</dbReference>
<dbReference type="InterPro" id="IPR027417">
    <property type="entry name" value="P-loop_NTPase"/>
</dbReference>
<dbReference type="GO" id="GO:0005524">
    <property type="term" value="F:ATP binding"/>
    <property type="evidence" value="ECO:0007669"/>
    <property type="project" value="UniProtKB-KW"/>
</dbReference>